<gene>
    <name evidence="1" type="ORF">DBV15_00620</name>
</gene>
<reference evidence="1 2" key="1">
    <citation type="journal article" date="2019" name="Philos. Trans. R. Soc. Lond., B, Biol. Sci.">
        <title>Ant behaviour and brain gene expression of defending hosts depend on the ecological success of the intruding social parasite.</title>
        <authorList>
            <person name="Kaur R."/>
            <person name="Stoldt M."/>
            <person name="Jongepier E."/>
            <person name="Feldmeyer B."/>
            <person name="Menzel F."/>
            <person name="Bornberg-Bauer E."/>
            <person name="Foitzik S."/>
        </authorList>
    </citation>
    <scope>NUCLEOTIDE SEQUENCE [LARGE SCALE GENOMIC DNA]</scope>
    <source>
        <tissue evidence="1">Whole body</tissue>
    </source>
</reference>
<evidence type="ECO:0000313" key="1">
    <source>
        <dbReference type="EMBL" id="TGZ52997.1"/>
    </source>
</evidence>
<sequence length="189" mass="21407">MPQEDRSSLRGCLCTRAPKKKITIVTPRIESGEGLPTDYCSSACKRPSLRRARSLFFPHPRDMEMAYVPHAPCPANTVRLDYRFCIIRLSTNVTPASYHYANLRRGRASNDASAGLTRGNQSRWSATLQIRSSPSPALQMHHQALKMKDGSRIKAIPKCRASNGGHGGVCLSRAETERLRRRHRRRRRR</sequence>
<dbReference type="EMBL" id="QBLH01001127">
    <property type="protein sequence ID" value="TGZ52997.1"/>
    <property type="molecule type" value="Genomic_DNA"/>
</dbReference>
<accession>A0A4S2KY05</accession>
<proteinExistence type="predicted"/>
<comment type="caution">
    <text evidence="1">The sequence shown here is derived from an EMBL/GenBank/DDBJ whole genome shotgun (WGS) entry which is preliminary data.</text>
</comment>
<dbReference type="Proteomes" id="UP000310200">
    <property type="component" value="Unassembled WGS sequence"/>
</dbReference>
<keyword evidence="2" id="KW-1185">Reference proteome</keyword>
<name>A0A4S2KY05_9HYME</name>
<organism evidence="1 2">
    <name type="scientific">Temnothorax longispinosus</name>
    <dbReference type="NCBI Taxonomy" id="300112"/>
    <lineage>
        <taxon>Eukaryota</taxon>
        <taxon>Metazoa</taxon>
        <taxon>Ecdysozoa</taxon>
        <taxon>Arthropoda</taxon>
        <taxon>Hexapoda</taxon>
        <taxon>Insecta</taxon>
        <taxon>Pterygota</taxon>
        <taxon>Neoptera</taxon>
        <taxon>Endopterygota</taxon>
        <taxon>Hymenoptera</taxon>
        <taxon>Apocrita</taxon>
        <taxon>Aculeata</taxon>
        <taxon>Formicoidea</taxon>
        <taxon>Formicidae</taxon>
        <taxon>Myrmicinae</taxon>
        <taxon>Temnothorax</taxon>
    </lineage>
</organism>
<evidence type="ECO:0000313" key="2">
    <source>
        <dbReference type="Proteomes" id="UP000310200"/>
    </source>
</evidence>
<dbReference type="AlphaFoldDB" id="A0A4S2KY05"/>
<protein>
    <submittedName>
        <fullName evidence="1">Uncharacterized protein</fullName>
    </submittedName>
</protein>